<accession>E1X5V8</accession>
<evidence type="ECO:0000313" key="2">
    <source>
        <dbReference type="Proteomes" id="UP000008963"/>
    </source>
</evidence>
<dbReference type="OrthoDB" id="5298547at2"/>
<gene>
    <name evidence="1" type="ordered locus">BMS_0772</name>
</gene>
<dbReference type="KEGG" id="bmx:BMS_0772"/>
<evidence type="ECO:0000313" key="1">
    <source>
        <dbReference type="EMBL" id="CBW25675.1"/>
    </source>
</evidence>
<dbReference type="EMBL" id="FQ312005">
    <property type="protein sequence ID" value="CBW25675.1"/>
    <property type="molecule type" value="Genomic_DNA"/>
</dbReference>
<dbReference type="Gene3D" id="3.40.50.300">
    <property type="entry name" value="P-loop containing nucleotide triphosphate hydrolases"/>
    <property type="match status" value="1"/>
</dbReference>
<sequence length="307" mass="35829">MKNRKFKEVKDIRFMLEIPEEVKQHKEAPNKYSLNTIKISENNKEFKTKYKFLKAHNGLQAGHIHLLLGRTNKGKSTLIHSLMAENSLNGYRVLLFLSEGNKSDIKEAIEPVLDIKARSEKDKQELLERILLIDRNDISDEASYCPRIWVKDLFKVINEQKIDILYIDNFSTSSYGDSAPEVQANLIQILNRTAQRYLIPVFGAIHQAKSVSPDKELSLIDIRSNSAFMNISSFIYAINDFYNLDKSLRILKILKSRKYSEAIDKYFELTYKKVKRQGFYSKNMEITEQTAKRYFVENSRRRLSGRN</sequence>
<organism evidence="1 2">
    <name type="scientific">Halobacteriovorax marinus (strain ATCC BAA-682 / DSM 15412 / SJ)</name>
    <name type="common">Bacteriovorax marinus</name>
    <dbReference type="NCBI Taxonomy" id="862908"/>
    <lineage>
        <taxon>Bacteria</taxon>
        <taxon>Pseudomonadati</taxon>
        <taxon>Bdellovibrionota</taxon>
        <taxon>Bacteriovoracia</taxon>
        <taxon>Bacteriovoracales</taxon>
        <taxon>Halobacteriovoraceae</taxon>
        <taxon>Halobacteriovorax</taxon>
    </lineage>
</organism>
<keyword evidence="2" id="KW-1185">Reference proteome</keyword>
<proteinExistence type="predicted"/>
<dbReference type="Proteomes" id="UP000008963">
    <property type="component" value="Chromosome"/>
</dbReference>
<dbReference type="STRING" id="862908.BMS_0772"/>
<reference evidence="2" key="1">
    <citation type="journal article" date="2013" name="ISME J.">
        <title>A small predatory core genome in the divergent marine Bacteriovorax marinus SJ and the terrestrial Bdellovibrio bacteriovorus.</title>
        <authorList>
            <person name="Crossman L.C."/>
            <person name="Chen H."/>
            <person name="Cerdeno-Tarraga A.M."/>
            <person name="Brooks K."/>
            <person name="Quail M.A."/>
            <person name="Pineiro S.A."/>
            <person name="Hobley L."/>
            <person name="Sockett R.E."/>
            <person name="Bentley S.D."/>
            <person name="Parkhill J."/>
            <person name="Williams H.N."/>
            <person name="Stine O.C."/>
        </authorList>
    </citation>
    <scope>NUCLEOTIDE SEQUENCE [LARGE SCALE GENOMIC DNA]</scope>
    <source>
        <strain evidence="2">ATCC BAA-682 / DSM 15412 / SJ</strain>
    </source>
</reference>
<dbReference type="RefSeq" id="WP_014243460.1">
    <property type="nucleotide sequence ID" value="NC_016620.1"/>
</dbReference>
<name>E1X5V8_HALMS</name>
<dbReference type="PATRIC" id="fig|862908.3.peg.741"/>
<dbReference type="SUPFAM" id="SSF52540">
    <property type="entry name" value="P-loop containing nucleoside triphosphate hydrolases"/>
    <property type="match status" value="1"/>
</dbReference>
<protein>
    <recommendedName>
        <fullName evidence="3">SF4 helicase domain-containing protein</fullName>
    </recommendedName>
</protein>
<dbReference type="HOGENOM" id="CLU_905417_0_0_7"/>
<dbReference type="AlphaFoldDB" id="E1X5V8"/>
<dbReference type="InterPro" id="IPR027417">
    <property type="entry name" value="P-loop_NTPase"/>
</dbReference>
<evidence type="ECO:0008006" key="3">
    <source>
        <dbReference type="Google" id="ProtNLM"/>
    </source>
</evidence>